<evidence type="ECO:0000313" key="2">
    <source>
        <dbReference type="Proteomes" id="UP000616151"/>
    </source>
</evidence>
<sequence length="223" mass="24214">MTRKAVIFDLDGTLVDTAPDLWRATNHVMSECGRRVVTLDEVRAFVGHGARKLIQRGLKATGEEYDAPAIEPLYEKFVAYYRDNIAVGSVPFPGCLALLDRLKAEGISLGVCTNKQEGLSVKLIETLGMTAYFDAIIGADTIGIAKPDPAPYREALRRMDRQGAPSLLIGDSETDVLTARAAGVPIVGVTFGYTPRPIAEFSPNSLIDHFDEAYEPIMALLEG</sequence>
<dbReference type="Proteomes" id="UP000616151">
    <property type="component" value="Unassembled WGS sequence"/>
</dbReference>
<name>A0ACC5RA69_9HYPH</name>
<proteinExistence type="predicted"/>
<dbReference type="EMBL" id="JAENHL010000008">
    <property type="protein sequence ID" value="MBK1869477.1"/>
    <property type="molecule type" value="Genomic_DNA"/>
</dbReference>
<protein>
    <submittedName>
        <fullName evidence="1">Phosphoglycolate phosphatase</fullName>
        <ecNumber evidence="1">3.1.3.18</ecNumber>
    </submittedName>
</protein>
<reference evidence="1" key="1">
    <citation type="submission" date="2021-01" db="EMBL/GenBank/DDBJ databases">
        <authorList>
            <person name="Sun Q."/>
        </authorList>
    </citation>
    <scope>NUCLEOTIDE SEQUENCE</scope>
    <source>
        <strain evidence="1">YIM B02566</strain>
    </source>
</reference>
<keyword evidence="2" id="KW-1185">Reference proteome</keyword>
<dbReference type="EC" id="3.1.3.18" evidence="1"/>
<keyword evidence="1" id="KW-0378">Hydrolase</keyword>
<comment type="caution">
    <text evidence="1">The sequence shown here is derived from an EMBL/GenBank/DDBJ whole genome shotgun (WGS) entry which is preliminary data.</text>
</comment>
<evidence type="ECO:0000313" key="1">
    <source>
        <dbReference type="EMBL" id="MBK1869477.1"/>
    </source>
</evidence>
<organism evidence="1 2">
    <name type="scientific">Taklimakanibacter albus</name>
    <dbReference type="NCBI Taxonomy" id="2800327"/>
    <lineage>
        <taxon>Bacteria</taxon>
        <taxon>Pseudomonadati</taxon>
        <taxon>Pseudomonadota</taxon>
        <taxon>Alphaproteobacteria</taxon>
        <taxon>Hyphomicrobiales</taxon>
        <taxon>Aestuariivirgaceae</taxon>
        <taxon>Taklimakanibacter</taxon>
    </lineage>
</organism>
<gene>
    <name evidence="1" type="primary">gph</name>
    <name evidence="1" type="ORF">JHL16_24160</name>
</gene>
<accession>A0ACC5RA69</accession>